<dbReference type="SUPFAM" id="SSF81901">
    <property type="entry name" value="HCP-like"/>
    <property type="match status" value="1"/>
</dbReference>
<name>A0A418YG17_9GAMM</name>
<gene>
    <name evidence="1" type="ORF">D1Z90_08105</name>
</gene>
<dbReference type="Pfam" id="PF11207">
    <property type="entry name" value="DUF2989"/>
    <property type="match status" value="1"/>
</dbReference>
<sequence>MMPIKLSFNPSNSQDSMVNTFKFAVLLGATLLATGCFNKTTTKAICEKSPELCQGLNTDGWCKAERREVILKRQNYANESSELNQYYILRSFIDYKQCIEIASNVEPIHAKHKKTERVEGFITAVNEIERIDKATQHSELPQLAYYHWLVNGDLEAKERFLAIEGTSAENDPELTLALATYYFERDSEKTIRLLYKTLRLQKDTLPNPSIYNSLTTLYLKTKNYQAAYIWMQVAHRLGEYPINESWIDRQHKFSPEEKDKLQEMAGEVIDDIKNFQFQSGDYNM</sequence>
<dbReference type="AlphaFoldDB" id="A0A418YG17"/>
<protein>
    <submittedName>
        <fullName evidence="1">DUF2989 domain-containing protein</fullName>
    </submittedName>
</protein>
<evidence type="ECO:0000313" key="2">
    <source>
        <dbReference type="Proteomes" id="UP000283255"/>
    </source>
</evidence>
<dbReference type="EMBL" id="QZCH01000008">
    <property type="protein sequence ID" value="RJG48446.1"/>
    <property type="molecule type" value="Genomic_DNA"/>
</dbReference>
<accession>A0A418YG17</accession>
<dbReference type="InterPro" id="IPR021372">
    <property type="entry name" value="DUF2989"/>
</dbReference>
<proteinExistence type="predicted"/>
<reference evidence="1 2" key="1">
    <citation type="submission" date="2018-09" db="EMBL/GenBank/DDBJ databases">
        <authorList>
            <person name="Wang F."/>
        </authorList>
    </citation>
    <scope>NUCLEOTIDE SEQUENCE [LARGE SCALE GENOMIC DNA]</scope>
    <source>
        <strain evidence="1 2">PLHSC7-2</strain>
    </source>
</reference>
<reference evidence="1 2" key="2">
    <citation type="submission" date="2019-01" db="EMBL/GenBank/DDBJ databases">
        <title>Motilimonas pumilus sp. nov., isolated from the gut of sea cucumber (Apostichopus japonicus).</title>
        <authorList>
            <person name="Wang F.-Q."/>
            <person name="Ren L.-H."/>
            <person name="Lin Y.-W."/>
            <person name="Sun G.-H."/>
            <person name="Du Z.-J."/>
            <person name="Zhao J.-X."/>
            <person name="Liu X.-J."/>
            <person name="Liu L.-J."/>
        </authorList>
    </citation>
    <scope>NUCLEOTIDE SEQUENCE [LARGE SCALE GENOMIC DNA]</scope>
    <source>
        <strain evidence="1 2">PLHSC7-2</strain>
    </source>
</reference>
<comment type="caution">
    <text evidence="1">The sequence shown here is derived from an EMBL/GenBank/DDBJ whole genome shotgun (WGS) entry which is preliminary data.</text>
</comment>
<dbReference type="Proteomes" id="UP000283255">
    <property type="component" value="Unassembled WGS sequence"/>
</dbReference>
<keyword evidence="2" id="KW-1185">Reference proteome</keyword>
<evidence type="ECO:0000313" key="1">
    <source>
        <dbReference type="EMBL" id="RJG48446.1"/>
    </source>
</evidence>
<organism evidence="1 2">
    <name type="scientific">Motilimonas pumila</name>
    <dbReference type="NCBI Taxonomy" id="2303987"/>
    <lineage>
        <taxon>Bacteria</taxon>
        <taxon>Pseudomonadati</taxon>
        <taxon>Pseudomonadota</taxon>
        <taxon>Gammaproteobacteria</taxon>
        <taxon>Alteromonadales</taxon>
        <taxon>Alteromonadales genera incertae sedis</taxon>
        <taxon>Motilimonas</taxon>
    </lineage>
</organism>